<dbReference type="Gene3D" id="3.80.10.10">
    <property type="entry name" value="Ribonuclease Inhibitor"/>
    <property type="match status" value="1"/>
</dbReference>
<dbReference type="Proteomes" id="UP000193467">
    <property type="component" value="Unassembled WGS sequence"/>
</dbReference>
<dbReference type="AlphaFoldDB" id="A0A1Y2EYA1"/>
<dbReference type="InterPro" id="IPR032675">
    <property type="entry name" value="LRR_dom_sf"/>
</dbReference>
<evidence type="ECO:0000313" key="1">
    <source>
        <dbReference type="EMBL" id="ORY76573.1"/>
    </source>
</evidence>
<comment type="caution">
    <text evidence="1">The sequence shown here is derived from an EMBL/GenBank/DDBJ whole genome shotgun (WGS) entry which is preliminary data.</text>
</comment>
<dbReference type="STRING" id="106004.A0A1Y2EYA1"/>
<dbReference type="EMBL" id="MCGR01000034">
    <property type="protein sequence ID" value="ORY76573.1"/>
    <property type="molecule type" value="Genomic_DNA"/>
</dbReference>
<organism evidence="1 2">
    <name type="scientific">Leucosporidium creatinivorum</name>
    <dbReference type="NCBI Taxonomy" id="106004"/>
    <lineage>
        <taxon>Eukaryota</taxon>
        <taxon>Fungi</taxon>
        <taxon>Dikarya</taxon>
        <taxon>Basidiomycota</taxon>
        <taxon>Pucciniomycotina</taxon>
        <taxon>Microbotryomycetes</taxon>
        <taxon>Leucosporidiales</taxon>
        <taxon>Leucosporidium</taxon>
    </lineage>
</organism>
<gene>
    <name evidence="1" type="ORF">BCR35DRAFT_353366</name>
</gene>
<dbReference type="SUPFAM" id="SSF52047">
    <property type="entry name" value="RNI-like"/>
    <property type="match status" value="1"/>
</dbReference>
<sequence>MAGWTDLPPELKEKIVLHLDGSSSVRQGEADADSPALQALKALRAVDRELYELTGVVLWQTLQLVNRTFEDLAYWTESIAPRRAHFVRQLIVHPEGPKGVSAEAALPFFIEALKRFPKITYLQLHAPSAFTSQLVDSLPSSLLEQITRLAISAGPSATTRDQRPIPENFLSVSVATQVLQALPNLVSISLVEIKNDDDPIHLISALQSLSSLVSLTTDDFRTFNHPHITAPWRSSLQTIFIGDDISYSRLFPFLAQHASTLIALTLPTFSTSQALPPYLPAPFPNLLSLELWSEPATADLPLLFAASPLQQLEVKIYDGGSESLEPLQAVRRAFEAMKPSLKRVELQVMSGGLDHEGEVVAMDLYREGVRAGVRVLIHGTHPEEA</sequence>
<proteinExistence type="predicted"/>
<accession>A0A1Y2EYA1</accession>
<name>A0A1Y2EYA1_9BASI</name>
<reference evidence="1 2" key="1">
    <citation type="submission" date="2016-07" db="EMBL/GenBank/DDBJ databases">
        <title>Pervasive Adenine N6-methylation of Active Genes in Fungi.</title>
        <authorList>
            <consortium name="DOE Joint Genome Institute"/>
            <person name="Mondo S.J."/>
            <person name="Dannebaum R.O."/>
            <person name="Kuo R.C."/>
            <person name="Labutti K."/>
            <person name="Haridas S."/>
            <person name="Kuo A."/>
            <person name="Salamov A."/>
            <person name="Ahrendt S.R."/>
            <person name="Lipzen A."/>
            <person name="Sullivan W."/>
            <person name="Andreopoulos W.B."/>
            <person name="Clum A."/>
            <person name="Lindquist E."/>
            <person name="Daum C."/>
            <person name="Ramamoorthy G.K."/>
            <person name="Gryganskyi A."/>
            <person name="Culley D."/>
            <person name="Magnuson J.K."/>
            <person name="James T.Y."/>
            <person name="O'Malley M.A."/>
            <person name="Stajich J.E."/>
            <person name="Spatafora J.W."/>
            <person name="Visel A."/>
            <person name="Grigoriev I.V."/>
        </authorList>
    </citation>
    <scope>NUCLEOTIDE SEQUENCE [LARGE SCALE GENOMIC DNA]</scope>
    <source>
        <strain evidence="1 2">62-1032</strain>
    </source>
</reference>
<evidence type="ECO:0008006" key="3">
    <source>
        <dbReference type="Google" id="ProtNLM"/>
    </source>
</evidence>
<evidence type="ECO:0000313" key="2">
    <source>
        <dbReference type="Proteomes" id="UP000193467"/>
    </source>
</evidence>
<dbReference type="InParanoid" id="A0A1Y2EYA1"/>
<keyword evidence="2" id="KW-1185">Reference proteome</keyword>
<protein>
    <recommendedName>
        <fullName evidence="3">F-box domain-containing protein</fullName>
    </recommendedName>
</protein>